<comment type="function">
    <text evidence="10">Catalyzes the condensation of iminoaspartate with dihydroxyacetone phosphate to form quinolinate.</text>
</comment>
<keyword evidence="8 10" id="KW-0408">Iron</keyword>
<comment type="subcellular location">
    <subcellularLocation>
        <location evidence="10">Cytoplasm</location>
    </subcellularLocation>
</comment>
<evidence type="ECO:0000256" key="2">
    <source>
        <dbReference type="ARBA" id="ARBA00012669"/>
    </source>
</evidence>
<name>A0A1L8CKD9_9PROT</name>
<evidence type="ECO:0000256" key="5">
    <source>
        <dbReference type="ARBA" id="ARBA00022642"/>
    </source>
</evidence>
<evidence type="ECO:0000313" key="11">
    <source>
        <dbReference type="EMBL" id="GAV19329.1"/>
    </source>
</evidence>
<keyword evidence="4 10" id="KW-0963">Cytoplasm</keyword>
<feature type="binding site" evidence="10">
    <location>
        <position position="155"/>
    </location>
    <ligand>
        <name>iminosuccinate</name>
        <dbReference type="ChEBI" id="CHEBI:77875"/>
    </ligand>
</feature>
<feature type="binding site" evidence="10">
    <location>
        <begin position="250"/>
        <end position="252"/>
    </location>
    <ligand>
        <name>iminosuccinate</name>
        <dbReference type="ChEBI" id="CHEBI:77875"/>
    </ligand>
</feature>
<keyword evidence="7 10" id="KW-0479">Metal-binding</keyword>
<dbReference type="GO" id="GO:0046872">
    <property type="term" value="F:metal ion binding"/>
    <property type="evidence" value="ECO:0007669"/>
    <property type="project" value="UniProtKB-KW"/>
</dbReference>
<dbReference type="InterPro" id="IPR003473">
    <property type="entry name" value="NadA"/>
</dbReference>
<comment type="pathway">
    <text evidence="1 10">Cofactor biosynthesis; NAD(+) biosynthesis; quinolinate from iminoaspartate: step 1/1.</text>
</comment>
<dbReference type="RefSeq" id="WP_072658529.1">
    <property type="nucleotide sequence ID" value="NZ_BDFD01000002.1"/>
</dbReference>
<evidence type="ECO:0000313" key="12">
    <source>
        <dbReference type="Proteomes" id="UP000231632"/>
    </source>
</evidence>
<feature type="binding site" evidence="10">
    <location>
        <position position="101"/>
    </location>
    <ligand>
        <name>[4Fe-4S] cluster</name>
        <dbReference type="ChEBI" id="CHEBI:49883"/>
    </ligand>
</feature>
<dbReference type="GO" id="GO:0008987">
    <property type="term" value="F:quinolinate synthetase A activity"/>
    <property type="evidence" value="ECO:0007669"/>
    <property type="project" value="UniProtKB-UniRule"/>
</dbReference>
<dbReference type="GO" id="GO:0034628">
    <property type="term" value="P:'de novo' NAD+ biosynthetic process from L-aspartate"/>
    <property type="evidence" value="ECO:0007669"/>
    <property type="project" value="TreeGrafter"/>
</dbReference>
<comment type="cofactor">
    <cofactor evidence="10">
        <name>[4Fe-4S] cluster</name>
        <dbReference type="ChEBI" id="CHEBI:49883"/>
    </cofactor>
    <text evidence="10">Binds 1 [4Fe-4S] cluster per subunit.</text>
</comment>
<comment type="catalytic activity">
    <reaction evidence="10">
        <text>iminosuccinate + dihydroxyacetone phosphate = quinolinate + phosphate + 2 H2O + H(+)</text>
        <dbReference type="Rhea" id="RHEA:25888"/>
        <dbReference type="ChEBI" id="CHEBI:15377"/>
        <dbReference type="ChEBI" id="CHEBI:15378"/>
        <dbReference type="ChEBI" id="CHEBI:29959"/>
        <dbReference type="ChEBI" id="CHEBI:43474"/>
        <dbReference type="ChEBI" id="CHEBI:57642"/>
        <dbReference type="ChEBI" id="CHEBI:77875"/>
        <dbReference type="EC" id="2.5.1.72"/>
    </reaction>
</comment>
<dbReference type="PANTHER" id="PTHR30573">
    <property type="entry name" value="QUINOLINATE SYNTHETASE A"/>
    <property type="match status" value="1"/>
</dbReference>
<evidence type="ECO:0000256" key="1">
    <source>
        <dbReference type="ARBA" id="ARBA00005065"/>
    </source>
</evidence>
<evidence type="ECO:0000256" key="9">
    <source>
        <dbReference type="ARBA" id="ARBA00023014"/>
    </source>
</evidence>
<dbReference type="SUPFAM" id="SSF142754">
    <property type="entry name" value="NadA-like"/>
    <property type="match status" value="1"/>
</dbReference>
<dbReference type="GO" id="GO:0005829">
    <property type="term" value="C:cytosol"/>
    <property type="evidence" value="ECO:0007669"/>
    <property type="project" value="TreeGrafter"/>
</dbReference>
<feature type="binding site" evidence="10">
    <location>
        <position position="38"/>
    </location>
    <ligand>
        <name>iminosuccinate</name>
        <dbReference type="ChEBI" id="CHEBI:77875"/>
    </ligand>
</feature>
<dbReference type="NCBIfam" id="NF006883">
    <property type="entry name" value="PRK09375.2-4"/>
    <property type="match status" value="1"/>
</dbReference>
<dbReference type="HAMAP" id="MF_00569">
    <property type="entry name" value="NadA_type3"/>
    <property type="match status" value="1"/>
</dbReference>
<evidence type="ECO:0000256" key="3">
    <source>
        <dbReference type="ARBA" id="ARBA00022485"/>
    </source>
</evidence>
<organism evidence="11 12">
    <name type="scientific">Mariprofundus micogutta</name>
    <dbReference type="NCBI Taxonomy" id="1921010"/>
    <lineage>
        <taxon>Bacteria</taxon>
        <taxon>Pseudomonadati</taxon>
        <taxon>Pseudomonadota</taxon>
        <taxon>Candidatius Mariprofundia</taxon>
        <taxon>Mariprofundales</taxon>
        <taxon>Mariprofundaceae</taxon>
        <taxon>Mariprofundus</taxon>
    </lineage>
</organism>
<evidence type="ECO:0000256" key="10">
    <source>
        <dbReference type="HAMAP-Rule" id="MF_00569"/>
    </source>
</evidence>
<keyword evidence="6 10" id="KW-0808">Transferase</keyword>
<feature type="binding site" evidence="10">
    <location>
        <position position="55"/>
    </location>
    <ligand>
        <name>iminosuccinate</name>
        <dbReference type="ChEBI" id="CHEBI:77875"/>
    </ligand>
</feature>
<gene>
    <name evidence="10" type="primary">nadA</name>
    <name evidence="11" type="ORF">MMIC_P0263</name>
</gene>
<feature type="binding site" evidence="10">
    <location>
        <position position="267"/>
    </location>
    <ligand>
        <name>iminosuccinate</name>
        <dbReference type="ChEBI" id="CHEBI:77875"/>
    </ligand>
</feature>
<feature type="binding site" evidence="10">
    <location>
        <position position="224"/>
    </location>
    <ligand>
        <name>[4Fe-4S] cluster</name>
        <dbReference type="ChEBI" id="CHEBI:49883"/>
    </ligand>
</feature>
<evidence type="ECO:0000256" key="7">
    <source>
        <dbReference type="ARBA" id="ARBA00022723"/>
    </source>
</evidence>
<comment type="similarity">
    <text evidence="10">Belongs to the quinolinate synthase family. Type 3 subfamily.</text>
</comment>
<dbReference type="InterPro" id="IPR036094">
    <property type="entry name" value="NadA_sf"/>
</dbReference>
<dbReference type="InterPro" id="IPR023515">
    <property type="entry name" value="Quinolinate_synth_A_type3"/>
</dbReference>
<sequence>MNAQALLTQLYDTPETDILEQITALKAELGDQVLILGHHYQREEVFAFADVTGDSLKLSQQAAETDAPNIIFCGVHFMAETADILTADHQTVLLPDLAAGCSMADMADDEQVVRCWNELSQLINPDECVTPVTYINSTAALKSFCGEHGGIVCTSGNAQKTLEWSWSNREKILFFPDQHLGENTAVAMGVPDSDMIVWDPFQPMGGNSPEAIEKAKLILWKGFCSVHQLFKPEHAETMRRNHKGIEILAHPECSREVCETADFIGSTEMIIKHVSEAESGQSFAIATELNLVNRLRIEFPDKPIWFLSPMVCMCSTMFRTDPQHLCAALTSIRDGQISNQIKVPHEQKRWAKLALERMLNIA</sequence>
<keyword evidence="5 10" id="KW-0662">Pyridine nucleotide biosynthesis</keyword>
<feature type="binding site" evidence="10">
    <location>
        <begin position="134"/>
        <end position="136"/>
    </location>
    <ligand>
        <name>iminosuccinate</name>
        <dbReference type="ChEBI" id="CHEBI:77875"/>
    </ligand>
</feature>
<keyword evidence="12" id="KW-1185">Reference proteome</keyword>
<dbReference type="NCBIfam" id="TIGR00550">
    <property type="entry name" value="nadA"/>
    <property type="match status" value="1"/>
</dbReference>
<dbReference type="AlphaFoldDB" id="A0A1L8CKD9"/>
<dbReference type="EMBL" id="BDFD01000002">
    <property type="protein sequence ID" value="GAV19329.1"/>
    <property type="molecule type" value="Genomic_DNA"/>
</dbReference>
<dbReference type="PANTHER" id="PTHR30573:SF0">
    <property type="entry name" value="QUINOLINATE SYNTHASE, CHLOROPLASTIC"/>
    <property type="match status" value="1"/>
</dbReference>
<reference evidence="11 12" key="1">
    <citation type="journal article" date="2017" name="Arch. Microbiol.">
        <title>Mariprofundus micogutta sp. nov., a novel iron-oxidizing zetaproteobacterium isolated from a deep-sea hydrothermal field at the Bayonnaise knoll of the Izu-Ogasawara arc, and a description of Mariprofundales ord. nov. and Zetaproteobacteria classis nov.</title>
        <authorList>
            <person name="Makita H."/>
            <person name="Tanaka E."/>
            <person name="Mitsunobu S."/>
            <person name="Miyazaki M."/>
            <person name="Nunoura T."/>
            <person name="Uematsu K."/>
            <person name="Takaki Y."/>
            <person name="Nishi S."/>
            <person name="Shimamura S."/>
            <person name="Takai K."/>
        </authorList>
    </citation>
    <scope>NUCLEOTIDE SEQUENCE [LARGE SCALE GENOMIC DNA]</scope>
    <source>
        <strain evidence="11 12">ET2</strain>
    </source>
</reference>
<dbReference type="EC" id="2.5.1.72" evidence="2 10"/>
<evidence type="ECO:0000256" key="4">
    <source>
        <dbReference type="ARBA" id="ARBA00022490"/>
    </source>
</evidence>
<accession>A0A1L8CKD9</accession>
<dbReference type="Gene3D" id="3.40.50.10800">
    <property type="entry name" value="NadA-like"/>
    <property type="match status" value="3"/>
</dbReference>
<keyword evidence="9 10" id="KW-0411">Iron-sulfur</keyword>
<keyword evidence="3 10" id="KW-0004">4Fe-4S</keyword>
<dbReference type="GO" id="GO:0051539">
    <property type="term" value="F:4 iron, 4 sulfur cluster binding"/>
    <property type="evidence" value="ECO:0007669"/>
    <property type="project" value="UniProtKB-KW"/>
</dbReference>
<dbReference type="Pfam" id="PF02445">
    <property type="entry name" value="NadA"/>
    <property type="match status" value="1"/>
</dbReference>
<dbReference type="OrthoDB" id="5289118at2"/>
<protein>
    <recommendedName>
        <fullName evidence="2 10">Quinolinate synthase</fullName>
        <ecNumber evidence="2 10">2.5.1.72</ecNumber>
    </recommendedName>
</protein>
<dbReference type="UniPathway" id="UPA00253">
    <property type="reaction ID" value="UER00327"/>
</dbReference>
<feature type="binding site" evidence="10">
    <location>
        <position position="314"/>
    </location>
    <ligand>
        <name>[4Fe-4S] cluster</name>
        <dbReference type="ChEBI" id="CHEBI:49883"/>
    </ligand>
</feature>
<evidence type="ECO:0000256" key="6">
    <source>
        <dbReference type="ARBA" id="ARBA00022679"/>
    </source>
</evidence>
<comment type="caution">
    <text evidence="11">The sequence shown here is derived from an EMBL/GenBank/DDBJ whole genome shotgun (WGS) entry which is preliminary data.</text>
</comment>
<dbReference type="Proteomes" id="UP000231632">
    <property type="component" value="Unassembled WGS sequence"/>
</dbReference>
<dbReference type="STRING" id="1921010.MMIC_P0263"/>
<evidence type="ECO:0000256" key="8">
    <source>
        <dbReference type="ARBA" id="ARBA00023004"/>
    </source>
</evidence>
<proteinExistence type="inferred from homology"/>